<gene>
    <name evidence="5" type="ORF">HCJ92_03970</name>
</gene>
<dbReference type="InterPro" id="IPR036420">
    <property type="entry name" value="BRCT_dom_sf"/>
</dbReference>
<dbReference type="Pfam" id="PF00533">
    <property type="entry name" value="BRCT"/>
    <property type="match status" value="1"/>
</dbReference>
<organism evidence="5 6">
    <name type="scientific">Streptomyces spiramenti</name>
    <dbReference type="NCBI Taxonomy" id="2720606"/>
    <lineage>
        <taxon>Bacteria</taxon>
        <taxon>Bacillati</taxon>
        <taxon>Actinomycetota</taxon>
        <taxon>Actinomycetes</taxon>
        <taxon>Kitasatosporales</taxon>
        <taxon>Streptomycetaceae</taxon>
        <taxon>Streptomyces</taxon>
    </lineage>
</organism>
<feature type="compositionally biased region" description="Low complexity" evidence="2">
    <location>
        <begin position="333"/>
        <end position="345"/>
    </location>
</feature>
<dbReference type="InterPro" id="IPR012337">
    <property type="entry name" value="RNaseH-like_sf"/>
</dbReference>
<protein>
    <submittedName>
        <fullName evidence="5">DNA polymerase III</fullName>
    </submittedName>
</protein>
<dbReference type="Gene3D" id="2.60.60.30">
    <property type="entry name" value="sav2460 like domains"/>
    <property type="match status" value="1"/>
</dbReference>
<evidence type="ECO:0000256" key="2">
    <source>
        <dbReference type="SAM" id="MobiDB-lite"/>
    </source>
</evidence>
<dbReference type="Proteomes" id="UP000746503">
    <property type="component" value="Unassembled WGS sequence"/>
</dbReference>
<proteinExistence type="inferred from homology"/>
<evidence type="ECO:0000256" key="1">
    <source>
        <dbReference type="ARBA" id="ARBA00008775"/>
    </source>
</evidence>
<feature type="compositionally biased region" description="Low complexity" evidence="2">
    <location>
        <begin position="362"/>
        <end position="384"/>
    </location>
</feature>
<name>A0ABX1ALF4_9ACTN</name>
<dbReference type="SMART" id="SM00479">
    <property type="entry name" value="EXOIII"/>
    <property type="match status" value="1"/>
</dbReference>
<dbReference type="InterPro" id="IPR036397">
    <property type="entry name" value="RNaseH_sf"/>
</dbReference>
<evidence type="ECO:0000313" key="5">
    <source>
        <dbReference type="EMBL" id="NJP65463.1"/>
    </source>
</evidence>
<accession>A0ABX1ALF4</accession>
<dbReference type="InterPro" id="IPR013520">
    <property type="entry name" value="Ribonucl_H"/>
</dbReference>
<sequence>MTVPLQAPDGAGLRSYAYEWALVDVETSGLVARRDRVLSLAVITLDRDGRRTGEFATLLDPGCDPGAVEIHGLTSERLRGAPTFDLVLDRVAALLRDRVMVAHNAQFDYDFLAHEFARAGQFLPVAQRLCTLALNRRVDPPTENLKLGTLAAHYGVTQLAPHDAGDDTRVLEGVLRATLGEARHLGLELPLVACPPRQEAQFAPQPRKQPCAFRNPGPLAPGGPLAQGMKVAITGDTATPRAELGARAVAAGLNLMNSVSRHTSVLVTNDLGSGSGKARRAVAAGVPVVDERTFLSLLADVRPGARHDLQVAAVPAARVPPAAAPTVEPPAAEPAATEPEGTDSPVRAAPVAVVVADPAPAAAAGVPDRAAPEAAAPVPRPGSRQPGGGRVPTIEQPLIGRRVLVLGGVHEETARARARVTALGGGAAINLSASVSDVVTLPGGEQDRRMRRIGALGLPVHGPRWLDSPPPAALPSETVPHTPHILSLGAVIDLPVAAAGTGWDLTVSWAQQTRCEIDVVALAVDEDEQVGADEDFVFYGAPECPDGSVRLLADGPTEQTVAVELSALAPATRKVVLAAAIDGDATFGDVGAVHLLAAPGPGAAPLAQATLDASTTERTLLLAELYRRGPVWRLRAVGQGYDTGLVSLARGYGVEVADG</sequence>
<reference evidence="5 6" key="1">
    <citation type="submission" date="2020-03" db="EMBL/GenBank/DDBJ databases">
        <title>Draft genome of Streptomyces sp. ventii, isolated from the Axial Seamount in the Pacific Ocean, and resequencing of the two type strains Streptomyces lonarensis strain NCL 716 and Streptomyces bohaiensis strain 11A07.</title>
        <authorList>
            <person name="Loughran R.M."/>
            <person name="Pfannmuller K.M."/>
            <person name="Wasson B.J."/>
            <person name="Deadmond M.C."/>
            <person name="Paddock B.E."/>
            <person name="Koyack M.J."/>
            <person name="Gallegos D.A."/>
            <person name="Mitchell E.A."/>
            <person name="Ushijima B."/>
            <person name="Saw J.H."/>
            <person name="Mcphail K.L."/>
            <person name="Videau P."/>
        </authorList>
    </citation>
    <scope>NUCLEOTIDE SEQUENCE [LARGE SCALE GENOMIC DNA]</scope>
    <source>
        <strain evidence="6">5675061</strain>
    </source>
</reference>
<feature type="region of interest" description="Disordered" evidence="2">
    <location>
        <begin position="322"/>
        <end position="345"/>
    </location>
</feature>
<evidence type="ECO:0000259" key="3">
    <source>
        <dbReference type="SMART" id="SM00292"/>
    </source>
</evidence>
<dbReference type="InterPro" id="IPR051324">
    <property type="entry name" value="Stress/Tellurium_Resist"/>
</dbReference>
<dbReference type="SUPFAM" id="SSF53098">
    <property type="entry name" value="Ribonuclease H-like"/>
    <property type="match status" value="1"/>
</dbReference>
<dbReference type="Pfam" id="PF02342">
    <property type="entry name" value="TerD"/>
    <property type="match status" value="1"/>
</dbReference>
<dbReference type="RefSeq" id="WP_167931988.1">
    <property type="nucleotide sequence ID" value="NZ_JAAVJB010000016.1"/>
</dbReference>
<dbReference type="CDD" id="cd06974">
    <property type="entry name" value="TerD_like"/>
    <property type="match status" value="1"/>
</dbReference>
<comment type="similarity">
    <text evidence="1">Belongs to the CAPAB/TerDEXZ family.</text>
</comment>
<dbReference type="SMART" id="SM00292">
    <property type="entry name" value="BRCT"/>
    <property type="match status" value="1"/>
</dbReference>
<feature type="region of interest" description="Disordered" evidence="2">
    <location>
        <begin position="362"/>
        <end position="393"/>
    </location>
</feature>
<dbReference type="Pfam" id="PF00929">
    <property type="entry name" value="RNase_T"/>
    <property type="match status" value="1"/>
</dbReference>
<dbReference type="PANTHER" id="PTHR32097">
    <property type="entry name" value="CAMP-BINDING PROTEIN 1-RELATED"/>
    <property type="match status" value="1"/>
</dbReference>
<dbReference type="CDD" id="cd06127">
    <property type="entry name" value="DEDDh"/>
    <property type="match status" value="1"/>
</dbReference>
<dbReference type="EMBL" id="JAAVJB010000016">
    <property type="protein sequence ID" value="NJP65463.1"/>
    <property type="molecule type" value="Genomic_DNA"/>
</dbReference>
<dbReference type="SUPFAM" id="SSF52113">
    <property type="entry name" value="BRCT domain"/>
    <property type="match status" value="1"/>
</dbReference>
<evidence type="ECO:0000259" key="4">
    <source>
        <dbReference type="SMART" id="SM00479"/>
    </source>
</evidence>
<dbReference type="Gene3D" id="3.30.420.10">
    <property type="entry name" value="Ribonuclease H-like superfamily/Ribonuclease H"/>
    <property type="match status" value="1"/>
</dbReference>
<feature type="domain" description="BRCT" evidence="3">
    <location>
        <begin position="223"/>
        <end position="301"/>
    </location>
</feature>
<comment type="caution">
    <text evidence="5">The sequence shown here is derived from an EMBL/GenBank/DDBJ whole genome shotgun (WGS) entry which is preliminary data.</text>
</comment>
<dbReference type="PANTHER" id="PTHR32097:SF4">
    <property type="entry name" value="GENERAL STRESS PROTEIN 16U"/>
    <property type="match status" value="1"/>
</dbReference>
<dbReference type="Gene3D" id="3.40.50.10190">
    <property type="entry name" value="BRCT domain"/>
    <property type="match status" value="1"/>
</dbReference>
<keyword evidence="6" id="KW-1185">Reference proteome</keyword>
<evidence type="ECO:0000313" key="6">
    <source>
        <dbReference type="Proteomes" id="UP000746503"/>
    </source>
</evidence>
<dbReference type="InterPro" id="IPR001357">
    <property type="entry name" value="BRCT_dom"/>
</dbReference>
<feature type="domain" description="Exonuclease" evidence="4">
    <location>
        <begin position="19"/>
        <end position="184"/>
    </location>
</feature>
<dbReference type="InterPro" id="IPR003325">
    <property type="entry name" value="TerD"/>
</dbReference>